<keyword evidence="3" id="KW-1185">Reference proteome</keyword>
<keyword evidence="1" id="KW-0812">Transmembrane</keyword>
<dbReference type="OrthoDB" id="5953929at2759"/>
<dbReference type="AlphaFoldDB" id="A0A9X0D1P6"/>
<organism evidence="2 3">
    <name type="scientific">Desmophyllum pertusum</name>
    <dbReference type="NCBI Taxonomy" id="174260"/>
    <lineage>
        <taxon>Eukaryota</taxon>
        <taxon>Metazoa</taxon>
        <taxon>Cnidaria</taxon>
        <taxon>Anthozoa</taxon>
        <taxon>Hexacorallia</taxon>
        <taxon>Scleractinia</taxon>
        <taxon>Caryophylliina</taxon>
        <taxon>Caryophylliidae</taxon>
        <taxon>Desmophyllum</taxon>
    </lineage>
</organism>
<protein>
    <submittedName>
        <fullName evidence="2">Uncharacterized protein</fullName>
    </submittedName>
</protein>
<evidence type="ECO:0000313" key="3">
    <source>
        <dbReference type="Proteomes" id="UP001163046"/>
    </source>
</evidence>
<comment type="caution">
    <text evidence="2">The sequence shown here is derived from an EMBL/GenBank/DDBJ whole genome shotgun (WGS) entry which is preliminary data.</text>
</comment>
<sequence length="312" mass="36823">MNETDSSPARCTMHTKSEMDNFNPEVLMFPITSLPYILNSRPDLQQCFMLDFEVRPGWIVYNPNVVTVLSCNEMFRPVYKLNRIWNPNKQVFKIKCNDDLDDLKDMLAKPIVFCTTRRQECEAMINGFDTDFVLLLDPRDPQIATQIQNIVDRIDERLNSGGKFCLKITFSDLLDRLTLDEFKDLVYWLNSELSITNHCRPNQLLQLNLWTFWCAMLPVFLMASLPYRFVRKIYCHDQEIRFRVRFKLEFCPETVLVLHFYSFDRPIPGRYYTNGKLFVERDCCPTELSYLVCREAQDDLSCIEKSKSNSVE</sequence>
<gene>
    <name evidence="2" type="ORF">OS493_028087</name>
</gene>
<feature type="transmembrane region" description="Helical" evidence="1">
    <location>
        <begin position="210"/>
        <end position="230"/>
    </location>
</feature>
<keyword evidence="1" id="KW-1133">Transmembrane helix</keyword>
<dbReference type="Proteomes" id="UP001163046">
    <property type="component" value="Unassembled WGS sequence"/>
</dbReference>
<evidence type="ECO:0000256" key="1">
    <source>
        <dbReference type="SAM" id="Phobius"/>
    </source>
</evidence>
<reference evidence="2" key="1">
    <citation type="submission" date="2023-01" db="EMBL/GenBank/DDBJ databases">
        <title>Genome assembly of the deep-sea coral Lophelia pertusa.</title>
        <authorList>
            <person name="Herrera S."/>
            <person name="Cordes E."/>
        </authorList>
    </citation>
    <scope>NUCLEOTIDE SEQUENCE</scope>
    <source>
        <strain evidence="2">USNM1676648</strain>
        <tissue evidence="2">Polyp</tissue>
    </source>
</reference>
<evidence type="ECO:0000313" key="2">
    <source>
        <dbReference type="EMBL" id="KAJ7383411.1"/>
    </source>
</evidence>
<proteinExistence type="predicted"/>
<accession>A0A9X0D1P6</accession>
<keyword evidence="1" id="KW-0472">Membrane</keyword>
<dbReference type="EMBL" id="MU825899">
    <property type="protein sequence ID" value="KAJ7383411.1"/>
    <property type="molecule type" value="Genomic_DNA"/>
</dbReference>
<name>A0A9X0D1P6_9CNID</name>